<keyword evidence="12" id="KW-0325">Glycoprotein</keyword>
<evidence type="ECO:0000256" key="7">
    <source>
        <dbReference type="ARBA" id="ARBA00022729"/>
    </source>
</evidence>
<dbReference type="PANTHER" id="PTHR31120">
    <property type="entry name" value="METALLOPROTEASE TIKI"/>
    <property type="match status" value="1"/>
</dbReference>
<comment type="subcellular location">
    <subcellularLocation>
        <location evidence="3">Membrane</location>
        <topology evidence="3">Single-pass type I membrane protein</topology>
    </subcellularLocation>
</comment>
<keyword evidence="9" id="KW-1133">Transmembrane helix</keyword>
<evidence type="ECO:0000256" key="4">
    <source>
        <dbReference type="ARBA" id="ARBA00022670"/>
    </source>
</evidence>
<keyword evidence="10" id="KW-0482">Metalloprotease</keyword>
<sequence length="306" mass="33593">MTMFRTLLLAGALALTSLSTQAQKTKIKTKTADKASAAAAAPANSLLWEVSGKGLAQPSYIYGTIHLICPQDLQVTEPMKRAFGSSKQVVMELDMDSPTMMQEMQAGMMMTDGQTLEKLLPAADYTRVGDYLKAKAGIPIAQLGMLKPFIVSSIMYPALLGCTPASYETTFVKLAQEQHKDVTGLETVQEQMGFFDKIPYAVQSKMLADMVTKEAEAKQEFQQLLTLYKAQNIEELRTVSSKSSFGFQEYEQLLLDGRNQQWIARIEKQAAAQPTFFAVGAAHLGGTQGVLNLLRQQGYSVKPVLQ</sequence>
<keyword evidence="11" id="KW-0472">Membrane</keyword>
<accession>A0ABU3TDJ8</accession>
<proteinExistence type="predicted"/>
<evidence type="ECO:0000313" key="15">
    <source>
        <dbReference type="Proteomes" id="UP001250698"/>
    </source>
</evidence>
<comment type="caution">
    <text evidence="14">The sequence shown here is derived from an EMBL/GenBank/DDBJ whole genome shotgun (WGS) entry which is preliminary data.</text>
</comment>
<evidence type="ECO:0000313" key="14">
    <source>
        <dbReference type="EMBL" id="MDU0369456.1"/>
    </source>
</evidence>
<keyword evidence="5" id="KW-0812">Transmembrane</keyword>
<evidence type="ECO:0000256" key="1">
    <source>
        <dbReference type="ARBA" id="ARBA00001936"/>
    </source>
</evidence>
<evidence type="ECO:0000256" key="11">
    <source>
        <dbReference type="ARBA" id="ARBA00023136"/>
    </source>
</evidence>
<feature type="signal peptide" evidence="13">
    <location>
        <begin position="1"/>
        <end position="22"/>
    </location>
</feature>
<comment type="cofactor">
    <cofactor evidence="1">
        <name>Mn(2+)</name>
        <dbReference type="ChEBI" id="CHEBI:29035"/>
    </cofactor>
</comment>
<evidence type="ECO:0000256" key="9">
    <source>
        <dbReference type="ARBA" id="ARBA00022989"/>
    </source>
</evidence>
<evidence type="ECO:0000256" key="3">
    <source>
        <dbReference type="ARBA" id="ARBA00004479"/>
    </source>
</evidence>
<dbReference type="EMBL" id="JAWDJT010000002">
    <property type="protein sequence ID" value="MDU0369456.1"/>
    <property type="molecule type" value="Genomic_DNA"/>
</dbReference>
<dbReference type="Proteomes" id="UP001250698">
    <property type="component" value="Unassembled WGS sequence"/>
</dbReference>
<feature type="chain" id="PRO_5047062782" evidence="13">
    <location>
        <begin position="23"/>
        <end position="306"/>
    </location>
</feature>
<dbReference type="InterPro" id="IPR040230">
    <property type="entry name" value="TIKI1/2-like"/>
</dbReference>
<evidence type="ECO:0000256" key="6">
    <source>
        <dbReference type="ARBA" id="ARBA00022723"/>
    </source>
</evidence>
<dbReference type="CDD" id="cd14789">
    <property type="entry name" value="Tiki"/>
    <property type="match status" value="1"/>
</dbReference>
<comment type="cofactor">
    <cofactor evidence="2">
        <name>Co(2+)</name>
        <dbReference type="ChEBI" id="CHEBI:48828"/>
    </cofactor>
</comment>
<reference evidence="14 15" key="1">
    <citation type="submission" date="2023-10" db="EMBL/GenBank/DDBJ databases">
        <title>Hymenobacter endophyticus sp. nov., an isolate from the leaf tissues of wheat.</title>
        <authorList>
            <person name="Dai Y."/>
        </authorList>
    </citation>
    <scope>NUCLEOTIDE SEQUENCE [LARGE SCALE GENOMIC DNA]</scope>
    <source>
        <strain evidence="14 15">ZK17L-C2</strain>
    </source>
</reference>
<name>A0ABU3TDJ8_9BACT</name>
<evidence type="ECO:0000256" key="13">
    <source>
        <dbReference type="SAM" id="SignalP"/>
    </source>
</evidence>
<evidence type="ECO:0000256" key="12">
    <source>
        <dbReference type="ARBA" id="ARBA00023180"/>
    </source>
</evidence>
<evidence type="ECO:0000256" key="5">
    <source>
        <dbReference type="ARBA" id="ARBA00022692"/>
    </source>
</evidence>
<keyword evidence="8" id="KW-0378">Hydrolase</keyword>
<keyword evidence="15" id="KW-1185">Reference proteome</keyword>
<keyword evidence="4" id="KW-0645">Protease</keyword>
<dbReference type="PANTHER" id="PTHR31120:SF6">
    <property type="entry name" value="METALLOPROTEASE TIKI HOMOLOG"/>
    <property type="match status" value="1"/>
</dbReference>
<evidence type="ECO:0000256" key="2">
    <source>
        <dbReference type="ARBA" id="ARBA00001941"/>
    </source>
</evidence>
<dbReference type="Pfam" id="PF01963">
    <property type="entry name" value="TraB_PrgY_gumN"/>
    <property type="match status" value="1"/>
</dbReference>
<dbReference type="RefSeq" id="WP_315996949.1">
    <property type="nucleotide sequence ID" value="NZ_JAWDJT010000002.1"/>
</dbReference>
<dbReference type="InterPro" id="IPR002816">
    <property type="entry name" value="TraB/PrgY/GumN_fam"/>
</dbReference>
<evidence type="ECO:0000256" key="10">
    <source>
        <dbReference type="ARBA" id="ARBA00023049"/>
    </source>
</evidence>
<evidence type="ECO:0000256" key="8">
    <source>
        <dbReference type="ARBA" id="ARBA00022801"/>
    </source>
</evidence>
<protein>
    <submittedName>
        <fullName evidence="14">TraB/GumN family protein</fullName>
    </submittedName>
</protein>
<keyword evidence="6" id="KW-0479">Metal-binding</keyword>
<keyword evidence="7 13" id="KW-0732">Signal</keyword>
<organism evidence="14 15">
    <name type="scientific">Hymenobacter endophyticus</name>
    <dbReference type="NCBI Taxonomy" id="3076335"/>
    <lineage>
        <taxon>Bacteria</taxon>
        <taxon>Pseudomonadati</taxon>
        <taxon>Bacteroidota</taxon>
        <taxon>Cytophagia</taxon>
        <taxon>Cytophagales</taxon>
        <taxon>Hymenobacteraceae</taxon>
        <taxon>Hymenobacter</taxon>
    </lineage>
</organism>
<gene>
    <name evidence="14" type="ORF">ROI90_03545</name>
</gene>